<dbReference type="GO" id="GO:0016747">
    <property type="term" value="F:acyltransferase activity, transferring groups other than amino-acyl groups"/>
    <property type="evidence" value="ECO:0007669"/>
    <property type="project" value="InterPro"/>
</dbReference>
<protein>
    <submittedName>
        <fullName evidence="2">GNAT family N-acetyltransferase</fullName>
    </submittedName>
</protein>
<dbReference type="Gene3D" id="3.40.630.30">
    <property type="match status" value="1"/>
</dbReference>
<dbReference type="InterPro" id="IPR051531">
    <property type="entry name" value="N-acetyltransferase"/>
</dbReference>
<name>A0AA49JBU7_9BACT</name>
<dbReference type="PROSITE" id="PS51186">
    <property type="entry name" value="GNAT"/>
    <property type="match status" value="1"/>
</dbReference>
<accession>A0AA49JBU7</accession>
<proteinExistence type="predicted"/>
<reference evidence="2" key="2">
    <citation type="journal article" date="2024" name="Antonie Van Leeuwenhoek">
        <title>Roseihalotalea indica gen. nov., sp. nov., a halophilic Bacteroidetes from mesopelagic Southwest Indian Ocean with higher carbohydrate metabolic potential.</title>
        <authorList>
            <person name="Chen B."/>
            <person name="Zhang M."/>
            <person name="Lin D."/>
            <person name="Ye J."/>
            <person name="Tang K."/>
        </authorList>
    </citation>
    <scope>NUCLEOTIDE SEQUENCE</scope>
    <source>
        <strain evidence="2">TK19036</strain>
    </source>
</reference>
<sequence>MKAFHTLETQRTLIRRFAPEDEAHFIALLGDRRITSTLAFDEETTTERGSKHLMQLTISLYETENPLLAFAIDEKASQQFIGACGYNSLNEEEAELFYALITDWWGQGIATEIVAELARYAFEHLPFTTLKAFITPDNEGSKRVAEKNGFENAGLVKNPNFSELVYLYQKTR</sequence>
<dbReference type="EMBL" id="CP120682">
    <property type="protein sequence ID" value="WKN35018.1"/>
    <property type="molecule type" value="Genomic_DNA"/>
</dbReference>
<evidence type="ECO:0000313" key="2">
    <source>
        <dbReference type="EMBL" id="WKN35018.1"/>
    </source>
</evidence>
<evidence type="ECO:0000259" key="1">
    <source>
        <dbReference type="PROSITE" id="PS51186"/>
    </source>
</evidence>
<dbReference type="Pfam" id="PF13302">
    <property type="entry name" value="Acetyltransf_3"/>
    <property type="match status" value="1"/>
</dbReference>
<dbReference type="AlphaFoldDB" id="A0AA49JBU7"/>
<reference evidence="2" key="1">
    <citation type="journal article" date="2023" name="Comput. Struct. Biotechnol. J.">
        <title>Discovery of a novel marine Bacteroidetes with a rich repertoire of carbohydrate-active enzymes.</title>
        <authorList>
            <person name="Chen B."/>
            <person name="Liu G."/>
            <person name="Chen Q."/>
            <person name="Wang H."/>
            <person name="Liu L."/>
            <person name="Tang K."/>
        </authorList>
    </citation>
    <scope>NUCLEOTIDE SEQUENCE</scope>
    <source>
        <strain evidence="2">TK19036</strain>
    </source>
</reference>
<dbReference type="InterPro" id="IPR016181">
    <property type="entry name" value="Acyl_CoA_acyltransferase"/>
</dbReference>
<dbReference type="InterPro" id="IPR000182">
    <property type="entry name" value="GNAT_dom"/>
</dbReference>
<feature type="domain" description="N-acetyltransferase" evidence="1">
    <location>
        <begin position="12"/>
        <end position="172"/>
    </location>
</feature>
<dbReference type="SUPFAM" id="SSF55729">
    <property type="entry name" value="Acyl-CoA N-acyltransferases (Nat)"/>
    <property type="match status" value="1"/>
</dbReference>
<gene>
    <name evidence="2" type="ORF">K4G66_21815</name>
</gene>
<organism evidence="2">
    <name type="scientific">Roseihalotalea indica</name>
    <dbReference type="NCBI Taxonomy" id="2867963"/>
    <lineage>
        <taxon>Bacteria</taxon>
        <taxon>Pseudomonadati</taxon>
        <taxon>Bacteroidota</taxon>
        <taxon>Cytophagia</taxon>
        <taxon>Cytophagales</taxon>
        <taxon>Catalimonadaceae</taxon>
        <taxon>Roseihalotalea</taxon>
    </lineage>
</organism>
<dbReference type="PANTHER" id="PTHR43792">
    <property type="entry name" value="GNAT FAMILY, PUTATIVE (AFU_ORTHOLOGUE AFUA_3G00765)-RELATED-RELATED"/>
    <property type="match status" value="1"/>
</dbReference>